<dbReference type="GeneTree" id="ENSGT00950000182929"/>
<keyword evidence="13" id="KW-0445">Lipid transport</keyword>
<dbReference type="GO" id="GO:0005769">
    <property type="term" value="C:early endosome"/>
    <property type="evidence" value="ECO:0007669"/>
    <property type="project" value="UniProtKB-SubCell"/>
</dbReference>
<dbReference type="InterPro" id="IPR000074">
    <property type="entry name" value="ApoA_E"/>
</dbReference>
<evidence type="ECO:0000256" key="9">
    <source>
        <dbReference type="ARBA" id="ARBA00022553"/>
    </source>
</evidence>
<evidence type="ECO:0000256" key="8">
    <source>
        <dbReference type="ARBA" id="ARBA00022525"/>
    </source>
</evidence>
<dbReference type="SUPFAM" id="SSF58113">
    <property type="entry name" value="Apolipoprotein A-I"/>
    <property type="match status" value="2"/>
</dbReference>
<dbReference type="GO" id="GO:0033344">
    <property type="term" value="P:cholesterol efflux"/>
    <property type="evidence" value="ECO:0007669"/>
    <property type="project" value="TreeGrafter"/>
</dbReference>
<evidence type="ECO:0000256" key="1">
    <source>
        <dbReference type="ARBA" id="ARBA00004412"/>
    </source>
</evidence>
<accession>A0A8C5R955</accession>
<dbReference type="GO" id="GO:0060228">
    <property type="term" value="F:phosphatidylcholine-sterol O-acyltransferase activator activity"/>
    <property type="evidence" value="ECO:0007669"/>
    <property type="project" value="TreeGrafter"/>
</dbReference>
<evidence type="ECO:0000256" key="7">
    <source>
        <dbReference type="ARBA" id="ARBA00022513"/>
    </source>
</evidence>
<evidence type="ECO:0000256" key="16">
    <source>
        <dbReference type="ARBA" id="ARBA00042594"/>
    </source>
</evidence>
<evidence type="ECO:0000313" key="22">
    <source>
        <dbReference type="Proteomes" id="UP000694569"/>
    </source>
</evidence>
<evidence type="ECO:0000256" key="13">
    <source>
        <dbReference type="ARBA" id="ARBA00023055"/>
    </source>
</evidence>
<evidence type="ECO:0000256" key="15">
    <source>
        <dbReference type="ARBA" id="ARBA00040758"/>
    </source>
</evidence>
<evidence type="ECO:0000313" key="21">
    <source>
        <dbReference type="Ensembl" id="ENSLLEP00000049407.1"/>
    </source>
</evidence>
<evidence type="ECO:0000256" key="3">
    <source>
        <dbReference type="ARBA" id="ARBA00004603"/>
    </source>
</evidence>
<evidence type="ECO:0000256" key="14">
    <source>
        <dbReference type="ARBA" id="ARBA00023313"/>
    </source>
</evidence>
<comment type="subunit">
    <text evidence="18">Interacts with GPIHBP1. Interacts with SORL1; this interaction leads to APOA5 internalization and sorting either to lysosomes and degradation, or to the trans-Golgi network.</text>
</comment>
<keyword evidence="10 20" id="KW-0732">Signal</keyword>
<dbReference type="GO" id="GO:0042157">
    <property type="term" value="P:lipoprotein metabolic process"/>
    <property type="evidence" value="ECO:0007669"/>
    <property type="project" value="InterPro"/>
</dbReference>
<keyword evidence="11" id="KW-0967">Endosome</keyword>
<name>A0A8C5R955_9ANUR</name>
<dbReference type="AlphaFoldDB" id="A0A8C5R955"/>
<keyword evidence="12" id="KW-0333">Golgi apparatus</keyword>
<dbReference type="GO" id="GO:0005794">
    <property type="term" value="C:Golgi apparatus"/>
    <property type="evidence" value="ECO:0007669"/>
    <property type="project" value="UniProtKB-SubCell"/>
</dbReference>
<evidence type="ECO:0000256" key="18">
    <source>
        <dbReference type="ARBA" id="ARBA00046669"/>
    </source>
</evidence>
<dbReference type="Proteomes" id="UP000694569">
    <property type="component" value="Unplaced"/>
</dbReference>
<evidence type="ECO:0000256" key="12">
    <source>
        <dbReference type="ARBA" id="ARBA00023034"/>
    </source>
</evidence>
<dbReference type="PANTHER" id="PTHR18976">
    <property type="entry name" value="APOLIPOPROTEIN"/>
    <property type="match status" value="1"/>
</dbReference>
<dbReference type="GO" id="GO:0120020">
    <property type="term" value="F:cholesterol transfer activity"/>
    <property type="evidence" value="ECO:0007669"/>
    <property type="project" value="TreeGrafter"/>
</dbReference>
<evidence type="ECO:0000256" key="10">
    <source>
        <dbReference type="ARBA" id="ARBA00022729"/>
    </source>
</evidence>
<protein>
    <recommendedName>
        <fullName evidence="15">Apolipoprotein A-V</fullName>
    </recommendedName>
    <alternativeName>
        <fullName evidence="16">Apolipoprotein A5</fullName>
    </alternativeName>
</protein>
<keyword evidence="22" id="KW-1185">Reference proteome</keyword>
<feature type="coiled-coil region" evidence="19">
    <location>
        <begin position="210"/>
        <end position="245"/>
    </location>
</feature>
<comment type="function">
    <text evidence="17">Minor apolipoprotein mainly associated with HDL and to a lesser extent with VLDL. May also be associated with chylomicrons. Important determinant of plasma triglyceride (TG) levels by both being a potent stimulator of apo-CII lipoprotein lipase (LPL) TG hydrolysis and an inhibitor of the hepatic VLDL-TG production rate (without affecting the VLDL-apoB production rate). Activates poorly lecithin:cholesterol acyltransferase (LCAT) and does not enhance efflux of cholesterol from macrophages. Binds heparin.</text>
</comment>
<dbReference type="Gene3D" id="1.20.120.20">
    <property type="entry name" value="Apolipoprotein"/>
    <property type="match status" value="2"/>
</dbReference>
<dbReference type="GO" id="GO:0055090">
    <property type="term" value="P:acylglycerol homeostasis"/>
    <property type="evidence" value="ECO:0007669"/>
    <property type="project" value="TreeGrafter"/>
</dbReference>
<reference evidence="21" key="2">
    <citation type="submission" date="2025-09" db="UniProtKB">
        <authorList>
            <consortium name="Ensembl"/>
        </authorList>
    </citation>
    <scope>IDENTIFICATION</scope>
</reference>
<dbReference type="PANTHER" id="PTHR18976:SF13">
    <property type="entry name" value="APOLIPOPROTEIN A-V"/>
    <property type="match status" value="1"/>
</dbReference>
<dbReference type="Pfam" id="PF01442">
    <property type="entry name" value="Apolipoprotein"/>
    <property type="match status" value="1"/>
</dbReference>
<dbReference type="Ensembl" id="ENSLLET00000051330.1">
    <property type="protein sequence ID" value="ENSLLEP00000049407.1"/>
    <property type="gene ID" value="ENSLLEG00000031104.1"/>
</dbReference>
<dbReference type="GO" id="GO:0005543">
    <property type="term" value="F:phospholipid binding"/>
    <property type="evidence" value="ECO:0007669"/>
    <property type="project" value="TreeGrafter"/>
</dbReference>
<feature type="chain" id="PRO_5034617083" description="Apolipoprotein A-V" evidence="20">
    <location>
        <begin position="21"/>
        <end position="347"/>
    </location>
</feature>
<evidence type="ECO:0000256" key="4">
    <source>
        <dbReference type="ARBA" id="ARBA00004613"/>
    </source>
</evidence>
<sequence>MLRTSLTCLVLVYSMTGCQADLNRSGFWDYFSQLTSEKNGLDLQNNAGREVSGIKGSFQHGVNYVGNVLGPLKSGFQKSLYEDSDGLRRLIHTEIQELRRKLYPYMDEAHQRISSNLEQLRSRILPYTHELRRQVGWGAQELHIHLGPYKEDEMVGSVNRLAENLQNRIILHTGRVKELFYPLAERLLAEIYHAAVELHGNLSPHTQSTQEKLSQQVQELSQKLTQNAKDLNEKIHKNLNELKEQLVSYPKELKQRFPEGQEASLEPVAPYVEEMAAQVQREVEEFHKSTQKQIEDFTRLINLETEELQHKLSPASWDTHGSINSVDDVQEKLDSLWREISQSLSTR</sequence>
<organism evidence="21 22">
    <name type="scientific">Leptobrachium leishanense</name>
    <name type="common">Leishan spiny toad</name>
    <dbReference type="NCBI Taxonomy" id="445787"/>
    <lineage>
        <taxon>Eukaryota</taxon>
        <taxon>Metazoa</taxon>
        <taxon>Chordata</taxon>
        <taxon>Craniata</taxon>
        <taxon>Vertebrata</taxon>
        <taxon>Euteleostomi</taxon>
        <taxon>Amphibia</taxon>
        <taxon>Batrachia</taxon>
        <taxon>Anura</taxon>
        <taxon>Pelobatoidea</taxon>
        <taxon>Megophryidae</taxon>
        <taxon>Leptobrachium</taxon>
    </lineage>
</organism>
<proteinExistence type="inferred from homology"/>
<comment type="similarity">
    <text evidence="5">Belongs to the apolipoprotein A1/A4/E family.</text>
</comment>
<evidence type="ECO:0000256" key="19">
    <source>
        <dbReference type="SAM" id="Coils"/>
    </source>
</evidence>
<keyword evidence="7" id="KW-0162">Chylomicron</keyword>
<evidence type="ECO:0000256" key="11">
    <source>
        <dbReference type="ARBA" id="ARBA00022753"/>
    </source>
</evidence>
<dbReference type="GO" id="GO:0034361">
    <property type="term" value="C:very-low-density lipoprotein particle"/>
    <property type="evidence" value="ECO:0007669"/>
    <property type="project" value="UniProtKB-KW"/>
</dbReference>
<dbReference type="GO" id="GO:0008203">
    <property type="term" value="P:cholesterol metabolic process"/>
    <property type="evidence" value="ECO:0007669"/>
    <property type="project" value="TreeGrafter"/>
</dbReference>
<dbReference type="GO" id="GO:0042627">
    <property type="term" value="C:chylomicron"/>
    <property type="evidence" value="ECO:0007669"/>
    <property type="project" value="UniProtKB-KW"/>
</dbReference>
<keyword evidence="6" id="KW-0813">Transport</keyword>
<keyword evidence="9" id="KW-0597">Phosphoprotein</keyword>
<comment type="subcellular location">
    <subcellularLocation>
        <location evidence="1">Early endosome</location>
    </subcellularLocation>
    <subcellularLocation>
        <location evidence="2">Golgi apparatus</location>
        <location evidence="2">trans-Golgi network</location>
    </subcellularLocation>
    <subcellularLocation>
        <location evidence="3">Late endosome</location>
    </subcellularLocation>
    <subcellularLocation>
        <location evidence="4">Secreted</location>
    </subcellularLocation>
</comment>
<dbReference type="InterPro" id="IPR050163">
    <property type="entry name" value="Apolipoprotein_A1/A4/E"/>
</dbReference>
<evidence type="ECO:0000256" key="5">
    <source>
        <dbReference type="ARBA" id="ARBA00008788"/>
    </source>
</evidence>
<reference evidence="21" key="1">
    <citation type="submission" date="2025-08" db="UniProtKB">
        <authorList>
            <consortium name="Ensembl"/>
        </authorList>
    </citation>
    <scope>IDENTIFICATION</scope>
</reference>
<dbReference type="PROSITE" id="PS51257">
    <property type="entry name" value="PROKAR_LIPOPROTEIN"/>
    <property type="match status" value="1"/>
</dbReference>
<feature type="signal peptide" evidence="20">
    <location>
        <begin position="1"/>
        <end position="20"/>
    </location>
</feature>
<dbReference type="OrthoDB" id="9886755at2759"/>
<dbReference type="GO" id="GO:1903561">
    <property type="term" value="C:extracellular vesicle"/>
    <property type="evidence" value="ECO:0007669"/>
    <property type="project" value="TreeGrafter"/>
</dbReference>
<evidence type="ECO:0000256" key="2">
    <source>
        <dbReference type="ARBA" id="ARBA00004601"/>
    </source>
</evidence>
<gene>
    <name evidence="21" type="primary">APOA5</name>
</gene>
<keyword evidence="19" id="KW-0175">Coiled coil</keyword>
<evidence type="ECO:0000256" key="6">
    <source>
        <dbReference type="ARBA" id="ARBA00022448"/>
    </source>
</evidence>
<evidence type="ECO:0000256" key="20">
    <source>
        <dbReference type="SAM" id="SignalP"/>
    </source>
</evidence>
<evidence type="ECO:0000256" key="17">
    <source>
        <dbReference type="ARBA" id="ARBA00046248"/>
    </source>
</evidence>
<keyword evidence="8" id="KW-0964">Secreted</keyword>
<dbReference type="GO" id="GO:0005770">
    <property type="term" value="C:late endosome"/>
    <property type="evidence" value="ECO:0007669"/>
    <property type="project" value="UniProtKB-SubCell"/>
</dbReference>
<dbReference type="GO" id="GO:0033700">
    <property type="term" value="P:phospholipid efflux"/>
    <property type="evidence" value="ECO:0007669"/>
    <property type="project" value="TreeGrafter"/>
</dbReference>
<keyword evidence="14" id="KW-0850">VLDL</keyword>
<dbReference type="GO" id="GO:0034364">
    <property type="term" value="C:high-density lipoprotein particle"/>
    <property type="evidence" value="ECO:0007669"/>
    <property type="project" value="TreeGrafter"/>
</dbReference>